<name>B8CZ76_HALOH</name>
<dbReference type="HOGENOM" id="CLU_2409191_0_0_9"/>
<dbReference type="Proteomes" id="UP000000719">
    <property type="component" value="Chromosome"/>
</dbReference>
<gene>
    <name evidence="1" type="ordered locus">Hore_18460</name>
</gene>
<evidence type="ECO:0000313" key="2">
    <source>
        <dbReference type="Proteomes" id="UP000000719"/>
    </source>
</evidence>
<dbReference type="STRING" id="373903.Hore_18460"/>
<keyword evidence="2" id="KW-1185">Reference proteome</keyword>
<reference evidence="1 2" key="1">
    <citation type="journal article" date="2009" name="PLoS ONE">
        <title>Genome analysis of the anaerobic thermohalophilic bacterium Halothermothrix orenii.</title>
        <authorList>
            <person name="Mavromatis K."/>
            <person name="Ivanova N."/>
            <person name="Anderson I."/>
            <person name="Lykidis A."/>
            <person name="Hooper S.D."/>
            <person name="Sun H."/>
            <person name="Kunin V."/>
            <person name="Lapidus A."/>
            <person name="Hugenholtz P."/>
            <person name="Patel B."/>
            <person name="Kyrpides N.C."/>
        </authorList>
    </citation>
    <scope>NUCLEOTIDE SEQUENCE [LARGE SCALE GENOMIC DNA]</scope>
    <source>
        <strain evidence="2">H 168 / OCM 544 / DSM 9562</strain>
    </source>
</reference>
<sequence length="92" mass="10542">MILTIFFVKHIILQNIEIQGNRDIFLKRITGGDIMGREVHRTELLGGRHHKDRSCSNTFKQELLVEFEVTFNVDIENVNVTDVQCPGAGFDL</sequence>
<dbReference type="KEGG" id="hor:Hore_18460"/>
<dbReference type="AlphaFoldDB" id="B8CZ76"/>
<accession>B8CZ76</accession>
<protein>
    <submittedName>
        <fullName evidence="1">Uncharacterized protein</fullName>
    </submittedName>
</protein>
<evidence type="ECO:0000313" key="1">
    <source>
        <dbReference type="EMBL" id="ACL70595.1"/>
    </source>
</evidence>
<proteinExistence type="predicted"/>
<dbReference type="EMBL" id="CP001098">
    <property type="protein sequence ID" value="ACL70595.1"/>
    <property type="molecule type" value="Genomic_DNA"/>
</dbReference>
<organism evidence="1 2">
    <name type="scientific">Halothermothrix orenii (strain H 168 / OCM 544 / DSM 9562)</name>
    <dbReference type="NCBI Taxonomy" id="373903"/>
    <lineage>
        <taxon>Bacteria</taxon>
        <taxon>Bacillati</taxon>
        <taxon>Bacillota</taxon>
        <taxon>Clostridia</taxon>
        <taxon>Halanaerobiales</taxon>
        <taxon>Halothermotrichaceae</taxon>
        <taxon>Halothermothrix</taxon>
    </lineage>
</organism>